<evidence type="ECO:0000259" key="2">
    <source>
        <dbReference type="Pfam" id="PF09429"/>
    </source>
</evidence>
<dbReference type="GO" id="GO:0006396">
    <property type="term" value="P:RNA processing"/>
    <property type="evidence" value="ECO:0007669"/>
    <property type="project" value="InterPro"/>
</dbReference>
<feature type="region of interest" description="Disordered" evidence="1">
    <location>
        <begin position="1"/>
        <end position="25"/>
    </location>
</feature>
<name>L0AX80_THEEQ</name>
<evidence type="ECO:0000313" key="3">
    <source>
        <dbReference type="EMBL" id="AFZ80192.1"/>
    </source>
</evidence>
<feature type="compositionally biased region" description="Polar residues" evidence="1">
    <location>
        <begin position="254"/>
        <end position="263"/>
    </location>
</feature>
<evidence type="ECO:0000256" key="1">
    <source>
        <dbReference type="SAM" id="MobiDB-lite"/>
    </source>
</evidence>
<proteinExistence type="predicted"/>
<feature type="region of interest" description="Disordered" evidence="1">
    <location>
        <begin position="68"/>
        <end position="283"/>
    </location>
</feature>
<dbReference type="InterPro" id="IPR019007">
    <property type="entry name" value="Wbp11/ELF5/Saf1_N"/>
</dbReference>
<gene>
    <name evidence="3" type="ORF">BEWA_030450</name>
</gene>
<dbReference type="GeneID" id="15803602"/>
<feature type="compositionally biased region" description="Low complexity" evidence="1">
    <location>
        <begin position="90"/>
        <end position="100"/>
    </location>
</feature>
<dbReference type="Pfam" id="PF09429">
    <property type="entry name" value="Wbp11"/>
    <property type="match status" value="1"/>
</dbReference>
<organism evidence="3 4">
    <name type="scientific">Theileria equi strain WA</name>
    <dbReference type="NCBI Taxonomy" id="1537102"/>
    <lineage>
        <taxon>Eukaryota</taxon>
        <taxon>Sar</taxon>
        <taxon>Alveolata</taxon>
        <taxon>Apicomplexa</taxon>
        <taxon>Aconoidasida</taxon>
        <taxon>Piroplasmida</taxon>
        <taxon>Theileriidae</taxon>
        <taxon>Theileria</taxon>
    </lineage>
</organism>
<dbReference type="AlphaFoldDB" id="L0AX80"/>
<feature type="compositionally biased region" description="Basic and acidic residues" evidence="1">
    <location>
        <begin position="173"/>
        <end position="183"/>
    </location>
</feature>
<accession>L0AX80</accession>
<dbReference type="OrthoDB" id="366059at2759"/>
<feature type="compositionally biased region" description="Pro residues" evidence="1">
    <location>
        <begin position="145"/>
        <end position="168"/>
    </location>
</feature>
<sequence length="283" mass="30957">MPTPLEVYNKRIKKREKEKRKNERAEARNIAKLLQEPEKLKQELDELSHKAIIGRIDQESLQRKEKLEKIWSQHKSTPKYAPEPVPVPATESSETSSDSSEYSDDSPRCVIEIAGQPKGGIKRGFHDPDPTDNIALELLANVPSLPVPPEGMPSSEPPGPPGPPPPIPGKTHGAPEKQMDNKRPKFAHGRPGMHNSGKRGGMARPGGSRPPPPPPVGATHSQAQRGQWESLGRGQHLEMRVPPPPPSHGPAGYGNQSGSSKTDSSTEKPTVPIKQYFIPTQLR</sequence>
<feature type="domain" description="Wbp11/ELF5/Saf1 N-terminal" evidence="2">
    <location>
        <begin position="4"/>
        <end position="73"/>
    </location>
</feature>
<protein>
    <recommendedName>
        <fullName evidence="2">Wbp11/ELF5/Saf1 N-terminal domain-containing protein</fullName>
    </recommendedName>
</protein>
<dbReference type="EMBL" id="CP001669">
    <property type="protein sequence ID" value="AFZ80192.1"/>
    <property type="molecule type" value="Genomic_DNA"/>
</dbReference>
<dbReference type="eggNOG" id="ENOG502QX3Q">
    <property type="taxonomic scope" value="Eukaryota"/>
</dbReference>
<evidence type="ECO:0000313" key="4">
    <source>
        <dbReference type="Proteomes" id="UP000031512"/>
    </source>
</evidence>
<reference evidence="3 4" key="1">
    <citation type="journal article" date="2012" name="BMC Genomics">
        <title>Comparative genomic analysis and phylogenetic position of Theileria equi.</title>
        <authorList>
            <person name="Kappmeyer L.S."/>
            <person name="Thiagarajan M."/>
            <person name="Herndon D.R."/>
            <person name="Ramsay J.D."/>
            <person name="Caler E."/>
            <person name="Djikeng A."/>
            <person name="Gillespie J.J."/>
            <person name="Lau A.O."/>
            <person name="Roalson E.H."/>
            <person name="Silva J.C."/>
            <person name="Silva M.G."/>
            <person name="Suarez C.E."/>
            <person name="Ueti M.W."/>
            <person name="Nene V.M."/>
            <person name="Mealey R.H."/>
            <person name="Knowles D.P."/>
            <person name="Brayton K.A."/>
        </authorList>
    </citation>
    <scope>NUCLEOTIDE SEQUENCE [LARGE SCALE GENOMIC DNA]</scope>
    <source>
        <strain evidence="3 4">WA</strain>
    </source>
</reference>
<dbReference type="STRING" id="1537102.L0AX80"/>
<keyword evidence="4" id="KW-1185">Reference proteome</keyword>
<dbReference type="Proteomes" id="UP000031512">
    <property type="component" value="Chromosome 1"/>
</dbReference>
<dbReference type="KEGG" id="beq:BEWA_030450"/>
<dbReference type="VEuPathDB" id="PiroplasmaDB:BEWA_030450"/>
<dbReference type="RefSeq" id="XP_004829858.1">
    <property type="nucleotide sequence ID" value="XM_004829801.1"/>
</dbReference>